<feature type="binding site" evidence="9">
    <location>
        <position position="212"/>
    </location>
    <ligand>
        <name>[4Fe-4S] cluster</name>
        <dbReference type="ChEBI" id="CHEBI:49883"/>
        <label>2</label>
    </ligand>
</feature>
<evidence type="ECO:0000256" key="1">
    <source>
        <dbReference type="ARBA" id="ARBA00022485"/>
    </source>
</evidence>
<evidence type="ECO:0000256" key="9">
    <source>
        <dbReference type="HAMAP-Rule" id="MF_00916"/>
    </source>
</evidence>
<feature type="active site" description="Proton donor" evidence="9">
    <location>
        <position position="132"/>
    </location>
</feature>
<evidence type="ECO:0000259" key="10">
    <source>
        <dbReference type="PROSITE" id="PS51379"/>
    </source>
</evidence>
<feature type="binding site" evidence="9">
    <location>
        <position position="132"/>
    </location>
    <ligand>
        <name>cob(II)alamin</name>
        <dbReference type="ChEBI" id="CHEBI:16304"/>
    </ligand>
</feature>
<dbReference type="InterPro" id="IPR004453">
    <property type="entry name" value="QueG"/>
</dbReference>
<comment type="cofactor">
    <cofactor evidence="9">
        <name>[4Fe-4S] cluster</name>
        <dbReference type="ChEBI" id="CHEBI:49883"/>
    </cofactor>
    <text evidence="9">Binds 2 [4Fe-4S] clusters per monomer.</text>
</comment>
<reference evidence="11 12" key="1">
    <citation type="submission" date="2014-04" db="EMBL/GenBank/DDBJ databases">
        <title>Aquimarina sp. 22II-S11-z7 Genome Sequencing.</title>
        <authorList>
            <person name="Lai Q."/>
        </authorList>
    </citation>
    <scope>NUCLEOTIDE SEQUENCE [LARGE SCALE GENOMIC DNA]</scope>
    <source>
        <strain evidence="11 12">22II-S11-z7</strain>
    </source>
</reference>
<dbReference type="HAMAP" id="MF_00916">
    <property type="entry name" value="QueG"/>
    <property type="match status" value="1"/>
</dbReference>
<dbReference type="Gene3D" id="3.30.70.20">
    <property type="match status" value="1"/>
</dbReference>
<feature type="binding site" evidence="9">
    <location>
        <position position="189"/>
    </location>
    <ligand>
        <name>[4Fe-4S] cluster</name>
        <dbReference type="ChEBI" id="CHEBI:49883"/>
        <label>1</label>
    </ligand>
</feature>
<evidence type="ECO:0000256" key="8">
    <source>
        <dbReference type="ARBA" id="ARBA00023014"/>
    </source>
</evidence>
<comment type="caution">
    <text evidence="9">Lacks conserved residue(s) required for the propagation of feature annotation.</text>
</comment>
<keyword evidence="7 9" id="KW-0408">Iron</keyword>
<dbReference type="SUPFAM" id="SSF46548">
    <property type="entry name" value="alpha-helical ferredoxin"/>
    <property type="match status" value="1"/>
</dbReference>
<evidence type="ECO:0000256" key="7">
    <source>
        <dbReference type="ARBA" id="ARBA00023004"/>
    </source>
</evidence>
<feature type="binding site" evidence="9">
    <location>
        <position position="153"/>
    </location>
    <ligand>
        <name>cob(II)alamin</name>
        <dbReference type="ChEBI" id="CHEBI:16304"/>
    </ligand>
</feature>
<accession>A0A023BWE5</accession>
<feature type="binding site" evidence="9">
    <location>
        <position position="192"/>
    </location>
    <ligand>
        <name>[4Fe-4S] cluster</name>
        <dbReference type="ChEBI" id="CHEBI:49883"/>
        <label>1</label>
    </ligand>
</feature>
<dbReference type="PANTHER" id="PTHR30002:SF4">
    <property type="entry name" value="EPOXYQUEUOSINE REDUCTASE"/>
    <property type="match status" value="1"/>
</dbReference>
<feature type="domain" description="4Fe-4S ferredoxin-type" evidence="10">
    <location>
        <begin position="174"/>
        <end position="206"/>
    </location>
</feature>
<dbReference type="GO" id="GO:0051539">
    <property type="term" value="F:4 iron, 4 sulfur cluster binding"/>
    <property type="evidence" value="ECO:0007669"/>
    <property type="project" value="UniProtKB-KW"/>
</dbReference>
<evidence type="ECO:0000313" key="12">
    <source>
        <dbReference type="Proteomes" id="UP000023541"/>
    </source>
</evidence>
<comment type="pathway">
    <text evidence="9">tRNA modification; tRNA-queuosine biosynthesis.</text>
</comment>
<keyword evidence="9" id="KW-0846">Cobalamin</keyword>
<dbReference type="EC" id="1.17.99.6" evidence="9"/>
<feature type="binding site" evidence="9">
    <location>
        <position position="242"/>
    </location>
    <ligand>
        <name>[4Fe-4S] cluster</name>
        <dbReference type="ChEBI" id="CHEBI:49883"/>
        <label>2</label>
    </ligand>
</feature>
<dbReference type="EMBL" id="AQRA01000003">
    <property type="protein sequence ID" value="EZH74377.1"/>
    <property type="molecule type" value="Genomic_DNA"/>
</dbReference>
<dbReference type="UniPathway" id="UPA00392"/>
<feature type="binding site" evidence="9">
    <location>
        <position position="239"/>
    </location>
    <ligand>
        <name>[4Fe-4S] cluster</name>
        <dbReference type="ChEBI" id="CHEBI:49883"/>
        <label>2</label>
    </ligand>
</feature>
<comment type="subunit">
    <text evidence="9">Monomer.</text>
</comment>
<comment type="caution">
    <text evidence="11">The sequence shown here is derived from an EMBL/GenBank/DDBJ whole genome shotgun (WGS) entry which is preliminary data.</text>
</comment>
<feature type="binding site" evidence="9">
    <location>
        <position position="196"/>
    </location>
    <ligand>
        <name>[4Fe-4S] cluster</name>
        <dbReference type="ChEBI" id="CHEBI:49883"/>
        <label>2</label>
    </ligand>
</feature>
<dbReference type="PROSITE" id="PS51379">
    <property type="entry name" value="4FE4S_FER_2"/>
    <property type="match status" value="1"/>
</dbReference>
<protein>
    <recommendedName>
        <fullName evidence="9">Epoxyqueuosine reductase</fullName>
        <ecNumber evidence="9">1.17.99.6</ecNumber>
    </recommendedName>
    <alternativeName>
        <fullName evidence="9">Queuosine biosynthesis protein QueG</fullName>
    </alternativeName>
</protein>
<feature type="binding site" evidence="9">
    <location>
        <position position="60"/>
    </location>
    <ligand>
        <name>cob(II)alamin</name>
        <dbReference type="ChEBI" id="CHEBI:16304"/>
    </ligand>
</feature>
<feature type="binding site" evidence="9">
    <location>
        <position position="156"/>
    </location>
    <ligand>
        <name>cob(II)alamin</name>
        <dbReference type="ChEBI" id="CHEBI:16304"/>
    </ligand>
</feature>
<comment type="similarity">
    <text evidence="9">Belongs to the QueG family.</text>
</comment>
<keyword evidence="1 9" id="KW-0004">4Fe-4S</keyword>
<feature type="binding site" evidence="9">
    <location>
        <position position="246"/>
    </location>
    <ligand>
        <name>[4Fe-4S] cluster</name>
        <dbReference type="ChEBI" id="CHEBI:49883"/>
        <label>1</label>
    </ligand>
</feature>
<dbReference type="GO" id="GO:0005737">
    <property type="term" value="C:cytoplasm"/>
    <property type="evidence" value="ECO:0007669"/>
    <property type="project" value="UniProtKB-SubCell"/>
</dbReference>
<dbReference type="AlphaFoldDB" id="A0A023BWE5"/>
<dbReference type="PROSITE" id="PS00198">
    <property type="entry name" value="4FE4S_FER_1"/>
    <property type="match status" value="1"/>
</dbReference>
<dbReference type="NCBIfam" id="TIGR00276">
    <property type="entry name" value="tRNA epoxyqueuosine(34) reductase QueG"/>
    <property type="match status" value="1"/>
</dbReference>
<evidence type="ECO:0000256" key="5">
    <source>
        <dbReference type="ARBA" id="ARBA00022785"/>
    </source>
</evidence>
<evidence type="ECO:0000256" key="6">
    <source>
        <dbReference type="ARBA" id="ARBA00023002"/>
    </source>
</evidence>
<dbReference type="InterPro" id="IPR017900">
    <property type="entry name" value="4Fe4S_Fe_S_CS"/>
</dbReference>
<dbReference type="STRING" id="1317122.ATO12_11445"/>
<keyword evidence="2 9" id="KW-0963">Cytoplasm</keyword>
<feature type="binding site" evidence="9">
    <location>
        <position position="221"/>
    </location>
    <ligand>
        <name>tRNA</name>
        <dbReference type="ChEBI" id="CHEBI:17843"/>
    </ligand>
</feature>
<keyword evidence="5 9" id="KW-0671">Queuosine biosynthesis</keyword>
<dbReference type="Proteomes" id="UP000023541">
    <property type="component" value="Unassembled WGS sequence"/>
</dbReference>
<comment type="subcellular location">
    <subcellularLocation>
        <location evidence="9">Cytoplasm</location>
    </subcellularLocation>
</comment>
<dbReference type="FunFam" id="3.30.70.20:FF:000037">
    <property type="entry name" value="Epoxyqueuosine reductase"/>
    <property type="match status" value="1"/>
</dbReference>
<keyword evidence="3 9" id="KW-0819">tRNA processing</keyword>
<feature type="binding site" evidence="9">
    <location>
        <position position="167"/>
    </location>
    <ligand>
        <name>cob(II)alamin</name>
        <dbReference type="ChEBI" id="CHEBI:16304"/>
    </ligand>
</feature>
<dbReference type="GO" id="GO:0008616">
    <property type="term" value="P:tRNA queuosine(34) biosynthetic process"/>
    <property type="evidence" value="ECO:0007669"/>
    <property type="project" value="UniProtKB-UniRule"/>
</dbReference>
<dbReference type="Pfam" id="PF08331">
    <property type="entry name" value="QueG_DUF1730"/>
    <property type="match status" value="1"/>
</dbReference>
<keyword evidence="8 9" id="KW-0411">Iron-sulfur</keyword>
<dbReference type="RefSeq" id="WP_034240751.1">
    <property type="nucleotide sequence ID" value="NZ_AQRA01000003.1"/>
</dbReference>
<dbReference type="GO" id="GO:0052693">
    <property type="term" value="F:epoxyqueuosine reductase activity"/>
    <property type="evidence" value="ECO:0007669"/>
    <property type="project" value="UniProtKB-UniRule"/>
</dbReference>
<keyword evidence="6 9" id="KW-0560">Oxidoreductase</keyword>
<dbReference type="GO" id="GO:0046872">
    <property type="term" value="F:metal ion binding"/>
    <property type="evidence" value="ECO:0007669"/>
    <property type="project" value="UniProtKB-KW"/>
</dbReference>
<evidence type="ECO:0000313" key="11">
    <source>
        <dbReference type="EMBL" id="EZH74377.1"/>
    </source>
</evidence>
<comment type="catalytic activity">
    <reaction evidence="9">
        <text>epoxyqueuosine(34) in tRNA + AH2 = queuosine(34) in tRNA + A + H2O</text>
        <dbReference type="Rhea" id="RHEA:32159"/>
        <dbReference type="Rhea" id="RHEA-COMP:18571"/>
        <dbReference type="Rhea" id="RHEA-COMP:18582"/>
        <dbReference type="ChEBI" id="CHEBI:13193"/>
        <dbReference type="ChEBI" id="CHEBI:15377"/>
        <dbReference type="ChEBI" id="CHEBI:17499"/>
        <dbReference type="ChEBI" id="CHEBI:194431"/>
        <dbReference type="ChEBI" id="CHEBI:194443"/>
        <dbReference type="EC" id="1.17.99.6"/>
    </reaction>
</comment>
<feature type="binding site" evidence="9">
    <location>
        <position position="186"/>
    </location>
    <ligand>
        <name>[4Fe-4S] cluster</name>
        <dbReference type="ChEBI" id="CHEBI:49883"/>
        <label>1</label>
    </ligand>
</feature>
<sequence>MNPKAKYTQRIKSEAKRLGFLSCGISKAEFLEQEAPRLEKWLNQNMHGEMRYMENHFDKRLDPTKLVDDSKSVISLLLNYFPSEQQKDPEAPKLSKYAYGTDYHFVIKDKLKQLLQFIQEEIGEVHGRAFVDSAPVLDKAWAAKSGLGWIGKNSNLLTQQVGSFYFIAELIIDLDLEYDTPVTDHCGTCTACIDACPTQAIVEPYVVDGSKCISYFTIELKEEIPNSYKNQFDNWMFGCDVCQDVCPWNRFSKPHNEPLFNPKPELLEMSKKDWEEITQEVFSKVFQKSAVKRTKFSGLQRNIDFLYGS</sequence>
<keyword evidence="12" id="KW-1185">Reference proteome</keyword>
<comment type="function">
    <text evidence="9">Catalyzes the conversion of epoxyqueuosine (oQ) to queuosine (Q), which is a hypermodified base found in the wobble positions of tRNA(Asp), tRNA(Asn), tRNA(His) and tRNA(Tyr).</text>
</comment>
<evidence type="ECO:0000256" key="4">
    <source>
        <dbReference type="ARBA" id="ARBA00022723"/>
    </source>
</evidence>
<feature type="binding site" evidence="9">
    <location>
        <position position="214"/>
    </location>
    <ligand>
        <name>cob(II)alamin</name>
        <dbReference type="ChEBI" id="CHEBI:16304"/>
    </ligand>
</feature>
<dbReference type="eggNOG" id="COG1600">
    <property type="taxonomic scope" value="Bacteria"/>
</dbReference>
<organism evidence="11 12">
    <name type="scientific">Aquimarina atlantica</name>
    <dbReference type="NCBI Taxonomy" id="1317122"/>
    <lineage>
        <taxon>Bacteria</taxon>
        <taxon>Pseudomonadati</taxon>
        <taxon>Bacteroidota</taxon>
        <taxon>Flavobacteriia</taxon>
        <taxon>Flavobacteriales</taxon>
        <taxon>Flavobacteriaceae</taxon>
        <taxon>Aquimarina</taxon>
    </lineage>
</organism>
<feature type="binding site" evidence="9">
    <location>
        <begin position="239"/>
        <end position="240"/>
    </location>
    <ligand>
        <name>cob(II)alamin</name>
        <dbReference type="ChEBI" id="CHEBI:16304"/>
    </ligand>
</feature>
<dbReference type="InterPro" id="IPR013542">
    <property type="entry name" value="QueG_DUF1730"/>
</dbReference>
<evidence type="ECO:0000256" key="2">
    <source>
        <dbReference type="ARBA" id="ARBA00022490"/>
    </source>
</evidence>
<dbReference type="Pfam" id="PF13484">
    <property type="entry name" value="Fer4_16"/>
    <property type="match status" value="1"/>
</dbReference>
<gene>
    <name evidence="9" type="primary">queG</name>
    <name evidence="11" type="ORF">ATO12_11445</name>
</gene>
<dbReference type="OrthoDB" id="9784571at2"/>
<proteinExistence type="inferred from homology"/>
<dbReference type="GO" id="GO:0031419">
    <property type="term" value="F:cobalamin binding"/>
    <property type="evidence" value="ECO:0007669"/>
    <property type="project" value="UniProtKB-KW"/>
</dbReference>
<comment type="cofactor">
    <cofactor evidence="9">
        <name>cob(II)alamin</name>
        <dbReference type="ChEBI" id="CHEBI:16304"/>
    </cofactor>
</comment>
<dbReference type="PANTHER" id="PTHR30002">
    <property type="entry name" value="EPOXYQUEUOSINE REDUCTASE"/>
    <property type="match status" value="1"/>
</dbReference>
<evidence type="ECO:0000256" key="3">
    <source>
        <dbReference type="ARBA" id="ARBA00022694"/>
    </source>
</evidence>
<dbReference type="InterPro" id="IPR017896">
    <property type="entry name" value="4Fe4S_Fe-S-bd"/>
</dbReference>
<keyword evidence="9" id="KW-0170">Cobalt</keyword>
<keyword evidence="4 9" id="KW-0479">Metal-binding</keyword>
<name>A0A023BWE5_9FLAO</name>